<dbReference type="InterPro" id="IPR004394">
    <property type="entry name" value="Iojap/RsfS/C7orf30"/>
</dbReference>
<organism evidence="6">
    <name type="scientific">Daphnia longispina</name>
    <dbReference type="NCBI Taxonomy" id="42846"/>
    <lineage>
        <taxon>Eukaryota</taxon>
        <taxon>Metazoa</taxon>
        <taxon>Ecdysozoa</taxon>
        <taxon>Arthropoda</taxon>
        <taxon>Crustacea</taxon>
        <taxon>Branchiopoda</taxon>
        <taxon>Diplostraca</taxon>
        <taxon>Cladocera</taxon>
        <taxon>Anomopoda</taxon>
        <taxon>Daphniidae</taxon>
        <taxon>Daphnia</taxon>
    </lineage>
</organism>
<dbReference type="PANTHER" id="PTHR21043:SF0">
    <property type="entry name" value="MITOCHONDRIAL ASSEMBLY OF RIBOSOMAL LARGE SUBUNIT PROTEIN 1"/>
    <property type="match status" value="1"/>
</dbReference>
<dbReference type="GO" id="GO:0005739">
    <property type="term" value="C:mitochondrion"/>
    <property type="evidence" value="ECO:0007669"/>
    <property type="project" value="UniProtKB-SubCell"/>
</dbReference>
<dbReference type="GO" id="GO:0043023">
    <property type="term" value="F:ribosomal large subunit binding"/>
    <property type="evidence" value="ECO:0007669"/>
    <property type="project" value="TreeGrafter"/>
</dbReference>
<evidence type="ECO:0000313" key="6">
    <source>
        <dbReference type="EMBL" id="SVE76548.1"/>
    </source>
</evidence>
<gene>
    <name evidence="6" type="primary">EOG090X0AI9</name>
</gene>
<dbReference type="AlphaFoldDB" id="A0A4Y7M4V6"/>
<dbReference type="GO" id="GO:0090071">
    <property type="term" value="P:negative regulation of ribosome biogenesis"/>
    <property type="evidence" value="ECO:0007669"/>
    <property type="project" value="TreeGrafter"/>
</dbReference>
<dbReference type="GO" id="GO:0017148">
    <property type="term" value="P:negative regulation of translation"/>
    <property type="evidence" value="ECO:0007669"/>
    <property type="project" value="TreeGrafter"/>
</dbReference>
<keyword evidence="3" id="KW-0496">Mitochondrion</keyword>
<sequence length="227" mass="26007">MIYSISFVILCIILGIFGHGTNYSFHKLGFPRKYEKIRGKRSILKAILETIPDTNELLDEESWHRIGDSEEIEEFDEFEGISLQHGITGVFDIEEFVEIVTKQKLDKIVVIAVPPQLNYVDYMVITTGRSPKQMTAAAEFIRKVFKRRCFQSESLPVIEGKNDKDWIALDIGNIALHIFSSKARKIYDLETLWTCGADFDDLCNQKEDVLSDLMRGHSFPGSHQQKS</sequence>
<dbReference type="EMBL" id="LR006929">
    <property type="protein sequence ID" value="SVE76548.1"/>
    <property type="molecule type" value="mRNA"/>
</dbReference>
<proteinExistence type="evidence at transcript level"/>
<reference evidence="6" key="1">
    <citation type="submission" date="2018-08" db="EMBL/GenBank/DDBJ databases">
        <authorList>
            <person name="Cornetti L."/>
        </authorList>
    </citation>
    <scope>NUCLEOTIDE SEQUENCE</scope>
    <source>
        <strain evidence="6">FI-G-95-1_INB4-1</strain>
    </source>
</reference>
<dbReference type="FunFam" id="3.30.460.10:FF:000018">
    <property type="entry name" value="Mitochondrial assembly of ribosomal large subunit 1"/>
    <property type="match status" value="1"/>
</dbReference>
<name>A0A4Y7M4V6_9CRUS</name>
<evidence type="ECO:0000256" key="5">
    <source>
        <dbReference type="ARBA" id="ARBA00073331"/>
    </source>
</evidence>
<dbReference type="Gene3D" id="3.30.460.10">
    <property type="entry name" value="Beta Polymerase, domain 2"/>
    <property type="match status" value="1"/>
</dbReference>
<dbReference type="PANTHER" id="PTHR21043">
    <property type="entry name" value="IOJAP SUPERFAMILY ORTHOLOG"/>
    <property type="match status" value="1"/>
</dbReference>
<evidence type="ECO:0000256" key="4">
    <source>
        <dbReference type="ARBA" id="ARBA00053669"/>
    </source>
</evidence>
<evidence type="ECO:0000256" key="2">
    <source>
        <dbReference type="ARBA" id="ARBA00010574"/>
    </source>
</evidence>
<evidence type="ECO:0000256" key="3">
    <source>
        <dbReference type="ARBA" id="ARBA00023128"/>
    </source>
</evidence>
<dbReference type="HAMAP" id="MF_01477">
    <property type="entry name" value="Iojap_RsfS"/>
    <property type="match status" value="1"/>
</dbReference>
<accession>A0A4Y7M4V6</accession>
<dbReference type="NCBIfam" id="TIGR00090">
    <property type="entry name" value="rsfS_iojap_ybeB"/>
    <property type="match status" value="1"/>
</dbReference>
<dbReference type="SUPFAM" id="SSF81301">
    <property type="entry name" value="Nucleotidyltransferase"/>
    <property type="match status" value="1"/>
</dbReference>
<dbReference type="InterPro" id="IPR043519">
    <property type="entry name" value="NT_sf"/>
</dbReference>
<comment type="similarity">
    <text evidence="2">Belongs to the Iojap/RsfS family.</text>
</comment>
<comment type="function">
    <text evidence="4">Required for normal mitochondrial ribosome function and mitochondrial translation. May play a role in ribosome biogenesis by preventing premature association of the 28S and 39S ribosomal subunits. Interacts with mitochondrial ribosomal protein uL14m (MRPL14), probably blocking formation of intersubunit bridge B8, preventing association of the 28S and 39S ribosomal subunits. Addition to isolated mitochondrial ribosomal subunits partially inhibits translation, probably by interfering with the association of the 28S and 39S ribosomal subunits and the formation of functional ribosomes. May also participate in the assembly and/or regulation of the stability of the large subunit of the mitochondrial ribosome. May function as a ribosomal silencing factor.</text>
</comment>
<comment type="subcellular location">
    <subcellularLocation>
        <location evidence="1">Mitochondrion</location>
    </subcellularLocation>
</comment>
<evidence type="ECO:0000256" key="1">
    <source>
        <dbReference type="ARBA" id="ARBA00004173"/>
    </source>
</evidence>
<dbReference type="Pfam" id="PF02410">
    <property type="entry name" value="RsfS"/>
    <property type="match status" value="1"/>
</dbReference>
<protein>
    <recommendedName>
        <fullName evidence="5">Mitochondrial assembly of ribosomal large subunit protein 1</fullName>
    </recommendedName>
</protein>